<sequence>MGLFDHFKSKDIESMDELKQMDLKPKRNDKVLTADEAFKKSIQAQDTHNKEVLSSVFERINHAVDTGIRSITLSDDWGSGFTLSDFRSLEKLLPKYGFKVRVDKEDSTFEAFLIISWDKENYKKDKSNGSKIDPDKKYILPMESSDRFAKKDLDKWIFIGDGRTAEEAFHSTCLYHNDTFTVSGQDILDGPDWVKAIKPIEVEE</sequence>
<gene>
    <name evidence="1" type="ORF">DKZ35_10925</name>
</gene>
<organism evidence="1 2">
    <name type="scientific">Limosilactobacillus reuteri</name>
    <name type="common">Lactobacillus reuteri</name>
    <dbReference type="NCBI Taxonomy" id="1598"/>
    <lineage>
        <taxon>Bacteria</taxon>
        <taxon>Bacillati</taxon>
        <taxon>Bacillota</taxon>
        <taxon>Bacilli</taxon>
        <taxon>Lactobacillales</taxon>
        <taxon>Lactobacillaceae</taxon>
        <taxon>Limosilactobacillus</taxon>
    </lineage>
</organism>
<evidence type="ECO:0000313" key="2">
    <source>
        <dbReference type="Proteomes" id="UP000245735"/>
    </source>
</evidence>
<dbReference type="AlphaFoldDB" id="A0ABD6Y3V7"/>
<accession>A0ABD6Y3V7</accession>
<name>A0ABD6Y3V7_LIMRT</name>
<dbReference type="RefSeq" id="WP_109976031.1">
    <property type="nucleotide sequence ID" value="NZ_QGHV01000107.1"/>
</dbReference>
<dbReference type="Proteomes" id="UP000245735">
    <property type="component" value="Unassembled WGS sequence"/>
</dbReference>
<reference evidence="2" key="1">
    <citation type="journal article" date="2018" name="Front. Microbiol.">
        <title>Comparative Genomics of the Herbivore Gut Symbiont Lactobacillus reuteri Reveals Genetic Diversity and Lifestyle Adaptation.</title>
        <authorList>
            <person name="Zhao J."/>
        </authorList>
    </citation>
    <scope>NUCLEOTIDE SEQUENCE [LARGE SCALE GENOMIC DNA]</scope>
    <source>
        <strain evidence="2">LR9</strain>
    </source>
</reference>
<comment type="caution">
    <text evidence="1">The sequence shown here is derived from an EMBL/GenBank/DDBJ whole genome shotgun (WGS) entry which is preliminary data.</text>
</comment>
<evidence type="ECO:0008006" key="3">
    <source>
        <dbReference type="Google" id="ProtNLM"/>
    </source>
</evidence>
<evidence type="ECO:0000313" key="1">
    <source>
        <dbReference type="EMBL" id="PWT36331.1"/>
    </source>
</evidence>
<dbReference type="EMBL" id="QGHV01000107">
    <property type="protein sequence ID" value="PWT36331.1"/>
    <property type="molecule type" value="Genomic_DNA"/>
</dbReference>
<proteinExistence type="predicted"/>
<protein>
    <recommendedName>
        <fullName evidence="3">Phage protein</fullName>
    </recommendedName>
</protein>